<feature type="transmembrane region" description="Helical" evidence="1">
    <location>
        <begin position="48"/>
        <end position="69"/>
    </location>
</feature>
<keyword evidence="1" id="KW-1133">Transmembrane helix</keyword>
<gene>
    <name evidence="2" type="ORF">GXP67_33965</name>
</gene>
<evidence type="ECO:0000256" key="1">
    <source>
        <dbReference type="SAM" id="Phobius"/>
    </source>
</evidence>
<dbReference type="InterPro" id="IPR046674">
    <property type="entry name" value="DUF6544"/>
</dbReference>
<feature type="transmembrane region" description="Helical" evidence="1">
    <location>
        <begin position="99"/>
        <end position="117"/>
    </location>
</feature>
<dbReference type="KEGG" id="rhoz:GXP67_33965"/>
<dbReference type="Pfam" id="PF20181">
    <property type="entry name" value="DUF6544"/>
    <property type="match status" value="1"/>
</dbReference>
<dbReference type="AlphaFoldDB" id="A0A6C0GT30"/>
<evidence type="ECO:0000313" key="2">
    <source>
        <dbReference type="EMBL" id="QHT71309.1"/>
    </source>
</evidence>
<keyword evidence="3" id="KW-1185">Reference proteome</keyword>
<organism evidence="2 3">
    <name type="scientific">Rhodocytophaga rosea</name>
    <dbReference type="NCBI Taxonomy" id="2704465"/>
    <lineage>
        <taxon>Bacteria</taxon>
        <taxon>Pseudomonadati</taxon>
        <taxon>Bacteroidota</taxon>
        <taxon>Cytophagia</taxon>
        <taxon>Cytophagales</taxon>
        <taxon>Rhodocytophagaceae</taxon>
        <taxon>Rhodocytophaga</taxon>
    </lineage>
</organism>
<reference evidence="2 3" key="1">
    <citation type="submission" date="2020-01" db="EMBL/GenBank/DDBJ databases">
        <authorList>
            <person name="Kim M.K."/>
        </authorList>
    </citation>
    <scope>NUCLEOTIDE SEQUENCE [LARGE SCALE GENOMIC DNA]</scope>
    <source>
        <strain evidence="2 3">172606-1</strain>
    </source>
</reference>
<name>A0A6C0GT30_9BACT</name>
<dbReference type="RefSeq" id="WP_162447248.1">
    <property type="nucleotide sequence ID" value="NZ_CP048222.1"/>
</dbReference>
<accession>A0A6C0GT30</accession>
<sequence>MVRIIFSILLLAYGLIHLLGFVQAFRLTNIEGVYLKSWASFMTDSPKLAGTLWFLAFLLFLGATLLFILKKEIWWALALTAVVLSQILIILYWQEAKSGTIANGLIVIGIILGYSAWHFNRMVTAEINTFTAHAQYPAQLITSDIISRLPAPVQQWLTRSNIVDKQTIHTVYLEQKGQMRTTPEGKWMAVEAKEYFTVQNPGFLWIADVKAAPFIHLAGRDKYENGQGHMLIKALSLITVADAHGKETDQGTMLRYLGEMVWFPSAALSEYITWETIDASSARATMSYGGISAPGIFRFSAQGDVESFEAQRYYSRKAGATLEKWLVTIDKHSFKEFGGIRIPARSTVTWQLQTGDFTWFQLDITHIAYNQNVSLIPAAQPKPIPVTQKQK</sequence>
<feature type="transmembrane region" description="Helical" evidence="1">
    <location>
        <begin position="74"/>
        <end position="93"/>
    </location>
</feature>
<protein>
    <submittedName>
        <fullName evidence="2">Uncharacterized protein</fullName>
    </submittedName>
</protein>
<proteinExistence type="predicted"/>
<evidence type="ECO:0000313" key="3">
    <source>
        <dbReference type="Proteomes" id="UP000480178"/>
    </source>
</evidence>
<keyword evidence="1" id="KW-0472">Membrane</keyword>
<keyword evidence="1" id="KW-0812">Transmembrane</keyword>
<dbReference type="Proteomes" id="UP000480178">
    <property type="component" value="Chromosome"/>
</dbReference>
<dbReference type="EMBL" id="CP048222">
    <property type="protein sequence ID" value="QHT71309.1"/>
    <property type="molecule type" value="Genomic_DNA"/>
</dbReference>